<dbReference type="GO" id="GO:0008664">
    <property type="term" value="F:RNA 2',3'-cyclic 3'-phosphodiesterase activity"/>
    <property type="evidence" value="ECO:0007669"/>
    <property type="project" value="UniProtKB-EC"/>
</dbReference>
<dbReference type="PATRIC" id="fig|92706.3.peg.2357"/>
<dbReference type="GeneID" id="1020275"/>
<protein>
    <recommendedName>
        <fullName evidence="2">RNA 2',3'-cyclic phosphodiesterase</fullName>
        <shortName evidence="2">RNA 2',3'-CPDase</shortName>
        <ecNumber evidence="2">3.1.4.58</ecNumber>
    </recommendedName>
</protein>
<evidence type="ECO:0000256" key="2">
    <source>
        <dbReference type="HAMAP-Rule" id="MF_01940"/>
    </source>
</evidence>
<evidence type="ECO:0000313" key="4">
    <source>
        <dbReference type="EMBL" id="AKF28086.1"/>
    </source>
</evidence>
<reference evidence="4 5" key="1">
    <citation type="submission" date="2015-04" db="EMBL/GenBank/DDBJ databases">
        <title>Complete Genome Sequence of Brevibacterium flavum ATCC 15168.</title>
        <authorList>
            <person name="Ahn J."/>
            <person name="Park G."/>
            <person name="Jeon W."/>
            <person name="Jang Y."/>
            <person name="Jang M."/>
            <person name="Lee H."/>
            <person name="Lee H."/>
        </authorList>
    </citation>
    <scope>NUCLEOTIDE SEQUENCE [LARGE SCALE GENOMIC DNA]</scope>
    <source>
        <strain evidence="4 5">ATCC 15168</strain>
    </source>
</reference>
<evidence type="ECO:0000256" key="1">
    <source>
        <dbReference type="ARBA" id="ARBA00022801"/>
    </source>
</evidence>
<evidence type="ECO:0000259" key="3">
    <source>
        <dbReference type="Pfam" id="PF02834"/>
    </source>
</evidence>
<keyword evidence="5" id="KW-1185">Reference proteome</keyword>
<dbReference type="NCBIfam" id="TIGR02258">
    <property type="entry name" value="2_5_ligase"/>
    <property type="match status" value="1"/>
</dbReference>
<dbReference type="EMBL" id="CP011309">
    <property type="protein sequence ID" value="AKF28086.1"/>
    <property type="molecule type" value="Genomic_DNA"/>
</dbReference>
<dbReference type="Pfam" id="PF02834">
    <property type="entry name" value="LigT_PEase"/>
    <property type="match status" value="1"/>
</dbReference>
<dbReference type="PANTHER" id="PTHR35561:SF1">
    <property type="entry name" value="RNA 2',3'-CYCLIC PHOSPHODIESTERASE"/>
    <property type="match status" value="1"/>
</dbReference>
<accession>A0A0F6WRA3</accession>
<keyword evidence="1 2" id="KW-0378">Hydrolase</keyword>
<feature type="active site" description="Proton acceptor" evidence="2">
    <location>
        <position position="114"/>
    </location>
</feature>
<dbReference type="GO" id="GO:0016874">
    <property type="term" value="F:ligase activity"/>
    <property type="evidence" value="ECO:0007669"/>
    <property type="project" value="UniProtKB-KW"/>
</dbReference>
<dbReference type="RefSeq" id="WP_003859391.1">
    <property type="nucleotide sequence ID" value="NZ_CP011309.1"/>
</dbReference>
<dbReference type="InterPro" id="IPR014051">
    <property type="entry name" value="Phosphoesterase_HXTX"/>
</dbReference>
<dbReference type="PANTHER" id="PTHR35561">
    <property type="entry name" value="RNA 2',3'-CYCLIC PHOSPHODIESTERASE"/>
    <property type="match status" value="1"/>
</dbReference>
<gene>
    <name evidence="4" type="ORF">YH66_11245</name>
</gene>
<dbReference type="GO" id="GO:0004113">
    <property type="term" value="F:2',3'-cyclic-nucleotide 3'-phosphodiesterase activity"/>
    <property type="evidence" value="ECO:0007669"/>
    <property type="project" value="InterPro"/>
</dbReference>
<dbReference type="EC" id="3.1.4.58" evidence="2"/>
<dbReference type="SUPFAM" id="SSF55144">
    <property type="entry name" value="LigT-like"/>
    <property type="match status" value="1"/>
</dbReference>
<organism evidence="4 5">
    <name type="scientific">[Brevibacterium] flavum</name>
    <dbReference type="NCBI Taxonomy" id="92706"/>
    <lineage>
        <taxon>Bacteria</taxon>
        <taxon>Bacillati</taxon>
        <taxon>Actinomycetota</taxon>
        <taxon>Actinomycetes</taxon>
        <taxon>Mycobacteriales</taxon>
        <taxon>Corynebacteriaceae</taxon>
        <taxon>Corynebacterium</taxon>
    </lineage>
</organism>
<dbReference type="HOGENOM" id="CLU_081251_1_1_11"/>
<feature type="active site" description="Proton donor" evidence="2">
    <location>
        <position position="37"/>
    </location>
</feature>
<name>A0A0F6WRA3_9CORY</name>
<comment type="similarity">
    <text evidence="2">Belongs to the 2H phosphoesterase superfamily. ThpR family.</text>
</comment>
<dbReference type="Proteomes" id="UP000034037">
    <property type="component" value="Chromosome"/>
</dbReference>
<keyword evidence="4" id="KW-0436">Ligase</keyword>
<proteinExistence type="inferred from homology"/>
<feature type="domain" description="Phosphoesterase HXTX" evidence="3">
    <location>
        <begin position="9"/>
        <end position="80"/>
    </location>
</feature>
<dbReference type="InterPro" id="IPR009097">
    <property type="entry name" value="Cyclic_Pdiesterase"/>
</dbReference>
<sequence>MRLFASITPPIEVTEHLINALRPYKDDLRWSDPDNWHITLAFYGELPDGAVEDLIEHLTSAARINEEFTIRIKGAGSFNRKNLWMGVGGDTKDLRRLMADCLIDPEERRRQRAHLTVAKPTQRQRSRDWDPVIPDLVHALSIYEGPEWPVDEIELVSSEPGKGRSGGPLYTTVATIALSSALV</sequence>
<feature type="short sequence motif" description="HXTX 2" evidence="2">
    <location>
        <begin position="114"/>
        <end position="117"/>
    </location>
</feature>
<dbReference type="HAMAP" id="MF_01940">
    <property type="entry name" value="RNA_CPDase"/>
    <property type="match status" value="1"/>
</dbReference>
<comment type="catalytic activity">
    <reaction evidence="2">
        <text>a 3'-end 2',3'-cyclophospho-ribonucleotide-RNA + H2O = a 3'-end 2'-phospho-ribonucleotide-RNA + H(+)</text>
        <dbReference type="Rhea" id="RHEA:11828"/>
        <dbReference type="Rhea" id="RHEA-COMP:10464"/>
        <dbReference type="Rhea" id="RHEA-COMP:17353"/>
        <dbReference type="ChEBI" id="CHEBI:15377"/>
        <dbReference type="ChEBI" id="CHEBI:15378"/>
        <dbReference type="ChEBI" id="CHEBI:83064"/>
        <dbReference type="ChEBI" id="CHEBI:173113"/>
        <dbReference type="EC" id="3.1.4.58"/>
    </reaction>
</comment>
<feature type="short sequence motif" description="HXTX 1" evidence="2">
    <location>
        <begin position="37"/>
        <end position="40"/>
    </location>
</feature>
<comment type="function">
    <text evidence="2">Hydrolyzes RNA 2',3'-cyclic phosphodiester to an RNA 2'-phosphomonoester.</text>
</comment>
<dbReference type="InterPro" id="IPR004175">
    <property type="entry name" value="RNA_CPDase"/>
</dbReference>
<dbReference type="Gene3D" id="3.90.1140.10">
    <property type="entry name" value="Cyclic phosphodiesterase"/>
    <property type="match status" value="1"/>
</dbReference>
<dbReference type="AlphaFoldDB" id="A0A0F6WRA3"/>
<evidence type="ECO:0000313" key="5">
    <source>
        <dbReference type="Proteomes" id="UP000034037"/>
    </source>
</evidence>